<dbReference type="Gene3D" id="3.10.129.10">
    <property type="entry name" value="Hotdog Thioesterase"/>
    <property type="match status" value="1"/>
</dbReference>
<dbReference type="Pfam" id="PF14539">
    <property type="entry name" value="DUF4442"/>
    <property type="match status" value="1"/>
</dbReference>
<organism evidence="1">
    <name type="scientific">marine metagenome</name>
    <dbReference type="NCBI Taxonomy" id="408172"/>
    <lineage>
        <taxon>unclassified sequences</taxon>
        <taxon>metagenomes</taxon>
        <taxon>ecological metagenomes</taxon>
    </lineage>
</organism>
<evidence type="ECO:0008006" key="2">
    <source>
        <dbReference type="Google" id="ProtNLM"/>
    </source>
</evidence>
<proteinExistence type="predicted"/>
<name>A0A382KT31_9ZZZZ</name>
<sequence length="149" mass="17196">MKYNPNRINRFLLFNLPAAWLTGVRVTAINDAKCEVKVRFRWINQNPYRSMFWAVQGMAAELTTGMLLTKCIEESKTNISMLLVGNKSNFHKKAVGKIKFICDEGENAKELINLTKQNNTHKAWLKAKGIDELGDIVSEFYFEWSCKCR</sequence>
<dbReference type="EMBL" id="UINC01082563">
    <property type="protein sequence ID" value="SVC27449.1"/>
    <property type="molecule type" value="Genomic_DNA"/>
</dbReference>
<evidence type="ECO:0000313" key="1">
    <source>
        <dbReference type="EMBL" id="SVC27449.1"/>
    </source>
</evidence>
<dbReference type="InterPro" id="IPR027961">
    <property type="entry name" value="DUF4442"/>
</dbReference>
<dbReference type="InterPro" id="IPR029069">
    <property type="entry name" value="HotDog_dom_sf"/>
</dbReference>
<dbReference type="AlphaFoldDB" id="A0A382KT31"/>
<reference evidence="1" key="1">
    <citation type="submission" date="2018-05" db="EMBL/GenBank/DDBJ databases">
        <authorList>
            <person name="Lanie J.A."/>
            <person name="Ng W.-L."/>
            <person name="Kazmierczak K.M."/>
            <person name="Andrzejewski T.M."/>
            <person name="Davidsen T.M."/>
            <person name="Wayne K.J."/>
            <person name="Tettelin H."/>
            <person name="Glass J.I."/>
            <person name="Rusch D."/>
            <person name="Podicherti R."/>
            <person name="Tsui H.-C.T."/>
            <person name="Winkler M.E."/>
        </authorList>
    </citation>
    <scope>NUCLEOTIDE SEQUENCE</scope>
</reference>
<accession>A0A382KT31</accession>
<gene>
    <name evidence="1" type="ORF">METZ01_LOCUS280303</name>
</gene>
<protein>
    <recommendedName>
        <fullName evidence="2">Thioesterase putative domain-containing protein</fullName>
    </recommendedName>
</protein>
<dbReference type="SUPFAM" id="SSF54637">
    <property type="entry name" value="Thioesterase/thiol ester dehydrase-isomerase"/>
    <property type="match status" value="1"/>
</dbReference>